<dbReference type="AlphaFoldDB" id="A0A4Q5IX85"/>
<dbReference type="InterPro" id="IPR047137">
    <property type="entry name" value="ORF3"/>
</dbReference>
<dbReference type="Gene3D" id="3.30.530.20">
    <property type="match status" value="1"/>
</dbReference>
<organism evidence="3 4">
    <name type="scientific">Nocardioides iriomotensis</name>
    <dbReference type="NCBI Taxonomy" id="715784"/>
    <lineage>
        <taxon>Bacteria</taxon>
        <taxon>Bacillati</taxon>
        <taxon>Actinomycetota</taxon>
        <taxon>Actinomycetes</taxon>
        <taxon>Propionibacteriales</taxon>
        <taxon>Nocardioidaceae</taxon>
        <taxon>Nocardioides</taxon>
    </lineage>
</organism>
<dbReference type="Proteomes" id="UP000291189">
    <property type="component" value="Unassembled WGS sequence"/>
</dbReference>
<dbReference type="OrthoDB" id="3695445at2"/>
<sequence length="395" mass="44649">MADKNTGLKGVLDELPVDRLKDEIRSGLGMLGEKAVESAGQRLTDLTGRLTDVADGGGVVGKAAKKAAKEGATGGSPVKGALVGGLGGVKDKVKEKIGGGGGNKGGKGTRSTSIIEEIDIGAPISLVYNQWTQFQDWSGFMKKVKGVDQQEDEKVEFSAQVFWSHRKWQGTIIEQVPDEKIVWRSQGEKGHVDGAVTFHEITPDLTRVLVVLEYYPQGLFERTGNLWRAQGRRARLELKHFRRHVMVSLLQGDTDEVEGWRGEIHDSEVVRSHEEVVEEEQQAEDESPDEEYDESEEGDGEPEDEYAEEQPEDEYAEEEPEDEEYAEEEPEDEYAEEEPEDEEYAEEEPEDEEYAEDEPEDEYVEDEEYAEEEPEDEEEPEEEPEEKPRRRRRAR</sequence>
<dbReference type="SUPFAM" id="SSF55961">
    <property type="entry name" value="Bet v1-like"/>
    <property type="match status" value="1"/>
</dbReference>
<comment type="caution">
    <text evidence="3">The sequence shown here is derived from an EMBL/GenBank/DDBJ whole genome shotgun (WGS) entry which is preliminary data.</text>
</comment>
<dbReference type="RefSeq" id="WP_129988265.1">
    <property type="nucleotide sequence ID" value="NZ_SDPU01000028.1"/>
</dbReference>
<accession>A0A4Q5IX85</accession>
<proteinExistence type="predicted"/>
<feature type="region of interest" description="Disordered" evidence="1">
    <location>
        <begin position="265"/>
        <end position="395"/>
    </location>
</feature>
<feature type="domain" description="Coenzyme Q-binding protein COQ10 START" evidence="2">
    <location>
        <begin position="120"/>
        <end position="240"/>
    </location>
</feature>
<feature type="compositionally biased region" description="Acidic residues" evidence="1">
    <location>
        <begin position="276"/>
        <end position="385"/>
    </location>
</feature>
<reference evidence="3 4" key="1">
    <citation type="submission" date="2019-01" db="EMBL/GenBank/DDBJ databases">
        <title>Nocardioides guangzhouensis sp. nov., an actinobacterium isolated from soil.</title>
        <authorList>
            <person name="Fu Y."/>
            <person name="Cai Y."/>
            <person name="Lin Z."/>
            <person name="Chen P."/>
        </authorList>
    </citation>
    <scope>NUCLEOTIDE SEQUENCE [LARGE SCALE GENOMIC DNA]</scope>
    <source>
        <strain evidence="3 4">NBRC 105384</strain>
    </source>
</reference>
<evidence type="ECO:0000256" key="1">
    <source>
        <dbReference type="SAM" id="MobiDB-lite"/>
    </source>
</evidence>
<name>A0A4Q5IX85_9ACTN</name>
<feature type="compositionally biased region" description="Basic and acidic residues" evidence="1">
    <location>
        <begin position="265"/>
        <end position="275"/>
    </location>
</feature>
<dbReference type="PANTHER" id="PTHR33824:SF7">
    <property type="entry name" value="POLYKETIDE CYCLASE_DEHYDRASE AND LIPID TRANSPORT SUPERFAMILY PROTEIN"/>
    <property type="match status" value="1"/>
</dbReference>
<dbReference type="Pfam" id="PF03364">
    <property type="entry name" value="Polyketide_cyc"/>
    <property type="match status" value="1"/>
</dbReference>
<evidence type="ECO:0000313" key="3">
    <source>
        <dbReference type="EMBL" id="RYU10674.1"/>
    </source>
</evidence>
<evidence type="ECO:0000259" key="2">
    <source>
        <dbReference type="Pfam" id="PF03364"/>
    </source>
</evidence>
<dbReference type="InterPro" id="IPR023393">
    <property type="entry name" value="START-like_dom_sf"/>
</dbReference>
<dbReference type="CDD" id="cd07817">
    <property type="entry name" value="SRPBCC_8"/>
    <property type="match status" value="1"/>
</dbReference>
<protein>
    <submittedName>
        <fullName evidence="3">SRPBCC family protein</fullName>
    </submittedName>
</protein>
<dbReference type="InterPro" id="IPR005031">
    <property type="entry name" value="COQ10_START"/>
</dbReference>
<keyword evidence="4" id="KW-1185">Reference proteome</keyword>
<dbReference type="EMBL" id="SDPU01000028">
    <property type="protein sequence ID" value="RYU10674.1"/>
    <property type="molecule type" value="Genomic_DNA"/>
</dbReference>
<gene>
    <name evidence="3" type="ORF">ETU37_15550</name>
</gene>
<evidence type="ECO:0000313" key="4">
    <source>
        <dbReference type="Proteomes" id="UP000291189"/>
    </source>
</evidence>
<dbReference type="PANTHER" id="PTHR33824">
    <property type="entry name" value="POLYKETIDE CYCLASE/DEHYDRASE AND LIPID TRANSPORT SUPERFAMILY PROTEIN"/>
    <property type="match status" value="1"/>
</dbReference>